<dbReference type="AlphaFoldDB" id="A0A0C3GUN5"/>
<gene>
    <name evidence="1" type="ORF">OIDMADRAFT_60211</name>
</gene>
<keyword evidence="2" id="KW-1185">Reference proteome</keyword>
<proteinExistence type="predicted"/>
<evidence type="ECO:0000313" key="1">
    <source>
        <dbReference type="EMBL" id="KIM95054.1"/>
    </source>
</evidence>
<reference evidence="2" key="2">
    <citation type="submission" date="2015-01" db="EMBL/GenBank/DDBJ databases">
        <title>Evolutionary Origins and Diversification of the Mycorrhizal Mutualists.</title>
        <authorList>
            <consortium name="DOE Joint Genome Institute"/>
            <consortium name="Mycorrhizal Genomics Consortium"/>
            <person name="Kohler A."/>
            <person name="Kuo A."/>
            <person name="Nagy L.G."/>
            <person name="Floudas D."/>
            <person name="Copeland A."/>
            <person name="Barry K.W."/>
            <person name="Cichocki N."/>
            <person name="Veneault-Fourrey C."/>
            <person name="LaButti K."/>
            <person name="Lindquist E.A."/>
            <person name="Lipzen A."/>
            <person name="Lundell T."/>
            <person name="Morin E."/>
            <person name="Murat C."/>
            <person name="Riley R."/>
            <person name="Ohm R."/>
            <person name="Sun H."/>
            <person name="Tunlid A."/>
            <person name="Henrissat B."/>
            <person name="Grigoriev I.V."/>
            <person name="Hibbett D.S."/>
            <person name="Martin F."/>
        </authorList>
    </citation>
    <scope>NUCLEOTIDE SEQUENCE [LARGE SCALE GENOMIC DNA]</scope>
    <source>
        <strain evidence="2">Zn</strain>
    </source>
</reference>
<sequence>MAVEGITTSSELWIGQYARATGLDYEVSQSIVPLWHHLAAESLVDPFQHPFLRGIQEAGETGDIRPRVEKMPITSVISVKVSQANNLVPTPLTTVSLSILEGILGDIVNPGNPLIFHTENQEMKRINQDFV</sequence>
<dbReference type="EMBL" id="KN832888">
    <property type="protein sequence ID" value="KIM95054.1"/>
    <property type="molecule type" value="Genomic_DNA"/>
</dbReference>
<reference evidence="1 2" key="1">
    <citation type="submission" date="2014-04" db="EMBL/GenBank/DDBJ databases">
        <authorList>
            <consortium name="DOE Joint Genome Institute"/>
            <person name="Kuo A."/>
            <person name="Martino E."/>
            <person name="Perotto S."/>
            <person name="Kohler A."/>
            <person name="Nagy L.G."/>
            <person name="Floudas D."/>
            <person name="Copeland A."/>
            <person name="Barry K.W."/>
            <person name="Cichocki N."/>
            <person name="Veneault-Fourrey C."/>
            <person name="LaButti K."/>
            <person name="Lindquist E.A."/>
            <person name="Lipzen A."/>
            <person name="Lundell T."/>
            <person name="Morin E."/>
            <person name="Murat C."/>
            <person name="Sun H."/>
            <person name="Tunlid A."/>
            <person name="Henrissat B."/>
            <person name="Grigoriev I.V."/>
            <person name="Hibbett D.S."/>
            <person name="Martin F."/>
            <person name="Nordberg H.P."/>
            <person name="Cantor M.N."/>
            <person name="Hua S.X."/>
        </authorList>
    </citation>
    <scope>NUCLEOTIDE SEQUENCE [LARGE SCALE GENOMIC DNA]</scope>
    <source>
        <strain evidence="1 2">Zn</strain>
    </source>
</reference>
<evidence type="ECO:0000313" key="2">
    <source>
        <dbReference type="Proteomes" id="UP000054321"/>
    </source>
</evidence>
<dbReference type="HOGENOM" id="CLU_1928214_0_0_1"/>
<dbReference type="Proteomes" id="UP000054321">
    <property type="component" value="Unassembled WGS sequence"/>
</dbReference>
<name>A0A0C3GUN5_OIDMZ</name>
<dbReference type="InParanoid" id="A0A0C3GUN5"/>
<organism evidence="1 2">
    <name type="scientific">Oidiodendron maius (strain Zn)</name>
    <dbReference type="NCBI Taxonomy" id="913774"/>
    <lineage>
        <taxon>Eukaryota</taxon>
        <taxon>Fungi</taxon>
        <taxon>Dikarya</taxon>
        <taxon>Ascomycota</taxon>
        <taxon>Pezizomycotina</taxon>
        <taxon>Leotiomycetes</taxon>
        <taxon>Leotiomycetes incertae sedis</taxon>
        <taxon>Myxotrichaceae</taxon>
        <taxon>Oidiodendron</taxon>
    </lineage>
</organism>
<accession>A0A0C3GUN5</accession>
<protein>
    <submittedName>
        <fullName evidence="1">Uncharacterized protein</fullName>
    </submittedName>
</protein>